<organism evidence="1 2">
    <name type="scientific">Symbiodinium microadriaticum</name>
    <name type="common">Dinoflagellate</name>
    <name type="synonym">Zooxanthella microadriatica</name>
    <dbReference type="NCBI Taxonomy" id="2951"/>
    <lineage>
        <taxon>Eukaryota</taxon>
        <taxon>Sar</taxon>
        <taxon>Alveolata</taxon>
        <taxon>Dinophyceae</taxon>
        <taxon>Suessiales</taxon>
        <taxon>Symbiodiniaceae</taxon>
        <taxon>Symbiodinium</taxon>
    </lineage>
</organism>
<sequence>MHHDRPVRQLSALLGWSHLKIDLAAVGRGDYDPEKLSFDRYMPQNAADEASARCGICKSSVLVGAQVFKRGLRDSMSKLEDLEVLGRGF</sequence>
<dbReference type="Proteomes" id="UP000186817">
    <property type="component" value="Unassembled WGS sequence"/>
</dbReference>
<dbReference type="AlphaFoldDB" id="A0A1Q9CTW7"/>
<evidence type="ECO:0000313" key="2">
    <source>
        <dbReference type="Proteomes" id="UP000186817"/>
    </source>
</evidence>
<reference evidence="1 2" key="1">
    <citation type="submission" date="2016-02" db="EMBL/GenBank/DDBJ databases">
        <title>Genome analysis of coral dinoflagellate symbionts highlights evolutionary adaptations to a symbiotic lifestyle.</title>
        <authorList>
            <person name="Aranda M."/>
            <person name="Li Y."/>
            <person name="Liew Y.J."/>
            <person name="Baumgarten S."/>
            <person name="Simakov O."/>
            <person name="Wilson M."/>
            <person name="Piel J."/>
            <person name="Ashoor H."/>
            <person name="Bougouffa S."/>
            <person name="Bajic V.B."/>
            <person name="Ryu T."/>
            <person name="Ravasi T."/>
            <person name="Bayer T."/>
            <person name="Micklem G."/>
            <person name="Kim H."/>
            <person name="Bhak J."/>
            <person name="Lajeunesse T.C."/>
            <person name="Voolstra C.R."/>
        </authorList>
    </citation>
    <scope>NUCLEOTIDE SEQUENCE [LARGE SCALE GENOMIC DNA]</scope>
    <source>
        <strain evidence="1 2">CCMP2467</strain>
    </source>
</reference>
<comment type="caution">
    <text evidence="1">The sequence shown here is derived from an EMBL/GenBank/DDBJ whole genome shotgun (WGS) entry which is preliminary data.</text>
</comment>
<gene>
    <name evidence="1" type="ORF">AK812_SmicGene32471</name>
</gene>
<accession>A0A1Q9CTW7</accession>
<keyword evidence="2" id="KW-1185">Reference proteome</keyword>
<protein>
    <submittedName>
        <fullName evidence="1">Uncharacterized protein</fullName>
    </submittedName>
</protein>
<name>A0A1Q9CTW7_SYMMI</name>
<dbReference type="EMBL" id="LSRX01000918">
    <property type="protein sequence ID" value="OLP86382.1"/>
    <property type="molecule type" value="Genomic_DNA"/>
</dbReference>
<proteinExistence type="predicted"/>
<evidence type="ECO:0000313" key="1">
    <source>
        <dbReference type="EMBL" id="OLP86382.1"/>
    </source>
</evidence>